<feature type="transmembrane region" description="Helical" evidence="9">
    <location>
        <begin position="338"/>
        <end position="360"/>
    </location>
</feature>
<evidence type="ECO:0000256" key="9">
    <source>
        <dbReference type="HAMAP-Rule" id="MF_00154"/>
    </source>
</evidence>
<dbReference type="InterPro" id="IPR000537">
    <property type="entry name" value="UbiA_prenyltransferase"/>
</dbReference>
<keyword evidence="7 9" id="KW-0472">Membrane</keyword>
<comment type="catalytic activity">
    <reaction evidence="8 9">
        <text>heme b + (2E,6E)-farnesyl diphosphate + H2O = Fe(II)-heme o + diphosphate</text>
        <dbReference type="Rhea" id="RHEA:28070"/>
        <dbReference type="ChEBI" id="CHEBI:15377"/>
        <dbReference type="ChEBI" id="CHEBI:33019"/>
        <dbReference type="ChEBI" id="CHEBI:60344"/>
        <dbReference type="ChEBI" id="CHEBI:60530"/>
        <dbReference type="ChEBI" id="CHEBI:175763"/>
        <dbReference type="EC" id="2.5.1.141"/>
    </reaction>
</comment>
<evidence type="ECO:0000256" key="6">
    <source>
        <dbReference type="ARBA" id="ARBA00023133"/>
    </source>
</evidence>
<gene>
    <name evidence="10" type="primary">cyoE</name>
    <name evidence="9" type="synonym">ctaB</name>
    <name evidence="10" type="ORF">DAY19_05725</name>
</gene>
<dbReference type="Proteomes" id="UP000443582">
    <property type="component" value="Unassembled WGS sequence"/>
</dbReference>
<keyword evidence="11" id="KW-1185">Reference proteome</keyword>
<feature type="transmembrane region" description="Helical" evidence="9">
    <location>
        <begin position="529"/>
        <end position="551"/>
    </location>
</feature>
<keyword evidence="3 9" id="KW-0808">Transferase</keyword>
<feature type="transmembrane region" description="Helical" evidence="9">
    <location>
        <begin position="563"/>
        <end position="582"/>
    </location>
</feature>
<comment type="similarity">
    <text evidence="9">Belongs to the UbiA prenyltransferase family. Protoheme IX farnesyltransferase subfamily.</text>
</comment>
<keyword evidence="5 9" id="KW-1133">Transmembrane helix</keyword>
<dbReference type="InterPro" id="IPR044878">
    <property type="entry name" value="UbiA_sf"/>
</dbReference>
<evidence type="ECO:0000256" key="4">
    <source>
        <dbReference type="ARBA" id="ARBA00022692"/>
    </source>
</evidence>
<feature type="transmembrane region" description="Helical" evidence="9">
    <location>
        <begin position="381"/>
        <end position="402"/>
    </location>
</feature>
<dbReference type="Pfam" id="PF01040">
    <property type="entry name" value="UbiA"/>
    <property type="match status" value="1"/>
</dbReference>
<feature type="transmembrane region" description="Helical" evidence="9">
    <location>
        <begin position="143"/>
        <end position="162"/>
    </location>
</feature>
<comment type="function">
    <text evidence="9">Converts heme B (protoheme IX) to heme O by substitution of the vinyl group on carbon 2 of heme B porphyrin ring with a hydroxyethyl farnesyl side group.</text>
</comment>
<keyword evidence="2 9" id="KW-1003">Cell membrane</keyword>
<evidence type="ECO:0000256" key="1">
    <source>
        <dbReference type="ARBA" id="ARBA00004141"/>
    </source>
</evidence>
<feature type="transmembrane region" description="Helical" evidence="9">
    <location>
        <begin position="432"/>
        <end position="451"/>
    </location>
</feature>
<dbReference type="EC" id="2.5.1.141" evidence="9"/>
<feature type="transmembrane region" description="Helical" evidence="9">
    <location>
        <begin position="313"/>
        <end position="332"/>
    </location>
</feature>
<accession>A0ABY0IJY5</accession>
<protein>
    <recommendedName>
        <fullName evidence="9">Protoheme IX farnesyltransferase</fullName>
        <ecNumber evidence="9">2.5.1.141</ecNumber>
    </recommendedName>
    <alternativeName>
        <fullName evidence="9">Heme B farnesyltransferase</fullName>
    </alternativeName>
    <alternativeName>
        <fullName evidence="9">Heme O synthase</fullName>
    </alternativeName>
</protein>
<evidence type="ECO:0000256" key="7">
    <source>
        <dbReference type="ARBA" id="ARBA00023136"/>
    </source>
</evidence>
<feature type="transmembrane region" description="Helical" evidence="9">
    <location>
        <begin position="203"/>
        <end position="222"/>
    </location>
</feature>
<dbReference type="NCBIfam" id="TIGR01473">
    <property type="entry name" value="cyoE_ctaB"/>
    <property type="match status" value="1"/>
</dbReference>
<evidence type="ECO:0000313" key="11">
    <source>
        <dbReference type="Proteomes" id="UP000443582"/>
    </source>
</evidence>
<keyword evidence="6 9" id="KW-0350">Heme biosynthesis</keyword>
<evidence type="ECO:0000256" key="8">
    <source>
        <dbReference type="ARBA" id="ARBA00047690"/>
    </source>
</evidence>
<feature type="transmembrane region" description="Helical" evidence="9">
    <location>
        <begin position="263"/>
        <end position="283"/>
    </location>
</feature>
<feature type="transmembrane region" description="Helical" evidence="9">
    <location>
        <begin position="49"/>
        <end position="69"/>
    </location>
</feature>
<dbReference type="CDD" id="cd13957">
    <property type="entry name" value="PT_UbiA_Cox10"/>
    <property type="match status" value="1"/>
</dbReference>
<dbReference type="PANTHER" id="PTHR43448:SF2">
    <property type="entry name" value="PROTOHEME IX FARNESYLTRANSFERASE, MITOCHONDRIAL"/>
    <property type="match status" value="1"/>
</dbReference>
<dbReference type="EMBL" id="QDKL01000001">
    <property type="protein sequence ID" value="RZF23267.1"/>
    <property type="molecule type" value="Genomic_DNA"/>
</dbReference>
<evidence type="ECO:0000313" key="10">
    <source>
        <dbReference type="EMBL" id="RZF23267.1"/>
    </source>
</evidence>
<feature type="transmembrane region" description="Helical" evidence="9">
    <location>
        <begin position="502"/>
        <end position="523"/>
    </location>
</feature>
<dbReference type="RefSeq" id="WP_114706213.1">
    <property type="nucleotide sequence ID" value="NZ_QDKL01000001.1"/>
</dbReference>
<evidence type="ECO:0000256" key="3">
    <source>
        <dbReference type="ARBA" id="ARBA00022679"/>
    </source>
</evidence>
<reference evidence="11" key="1">
    <citation type="journal article" date="2019" name="Int. J. Syst. Evol. Microbiol.">
        <title>Halobacteriovorax valvorus sp. nov., a novel prokaryotic predator isolated from coastal seawater of China.</title>
        <authorList>
            <person name="Chen M.-X."/>
        </authorList>
    </citation>
    <scope>NUCLEOTIDE SEQUENCE [LARGE SCALE GENOMIC DNA]</scope>
    <source>
        <strain evidence="11">BL9</strain>
    </source>
</reference>
<comment type="pathway">
    <text evidence="9">Porphyrin-containing compound metabolism; heme O biosynthesis; heme O from protoheme: step 1/1.</text>
</comment>
<dbReference type="Gene3D" id="1.10.357.140">
    <property type="entry name" value="UbiA prenyltransferase"/>
    <property type="match status" value="1"/>
</dbReference>
<keyword evidence="4 9" id="KW-0812">Transmembrane</keyword>
<feature type="transmembrane region" description="Helical" evidence="9">
    <location>
        <begin position="234"/>
        <end position="251"/>
    </location>
</feature>
<feature type="transmembrane region" description="Helical" evidence="9">
    <location>
        <begin position="408"/>
        <end position="425"/>
    </location>
</feature>
<dbReference type="PANTHER" id="PTHR43448">
    <property type="entry name" value="PROTOHEME IX FARNESYLTRANSFERASE, MITOCHONDRIAL"/>
    <property type="match status" value="1"/>
</dbReference>
<comment type="subcellular location">
    <subcellularLocation>
        <location evidence="9">Cell membrane</location>
        <topology evidence="9">Multi-pass membrane protein</topology>
    </subcellularLocation>
    <subcellularLocation>
        <location evidence="1">Membrane</location>
        <topology evidence="1">Multi-pass membrane protein</topology>
    </subcellularLocation>
</comment>
<name>A0ABY0IJY5_9BACT</name>
<evidence type="ECO:0000256" key="2">
    <source>
        <dbReference type="ARBA" id="ARBA00022475"/>
    </source>
</evidence>
<sequence>MFRTLAFINIVLTLGLIVIGGLVSADFTGLECTSWPICYAPTVDKASIYPILHRIFAGIIIILNTILFIKKPKERAVRLGLFLLILQSLLGGINFIYKLPTLVSVFHLMLSFAYIAIFAQLFVPDIEKISEKIVSYNPKAKDFVFVMLLIALVQFFFGGVIHQTATKDVCGMGENINILCNTANGIKFWPSTVAAQIHSLHKYLGILFLLTLIVYLFSIIKTALSLHGRAFKQFSFLSSSLVILFLIHLFNAKRLFLLTDTTYFQVLHLLLAVLISLNLIFLFQWFKKFEEVNLGGYQHTFASDMLSLTKPRLGLLVVSTIISGILLTGEYIDFFYLVNALVFSILIVMSATTINCYMEIDVDANMVRTKNRALPAGRVKPIYALIQGWILFIVGFLATYFFVNTATALLGALAFFSYLYVYTPMKRKSPAALFVGALPGAIPPVMGRTIVTGEIDGLAILLFTILFIWQIPHFMAISIYHKQDYAEGDIKVYPHFYSITKMKICIAVWTFLLALSAVSGYFFDLNSKNFFIASIIVNGLFFAQSLQSFFIDDEESYVAWARQYFWGSIIYLPLLLSLMIFLS</sequence>
<organism evidence="10 11">
    <name type="scientific">Halobacteriovorax vibrionivorans</name>
    <dbReference type="NCBI Taxonomy" id="2152716"/>
    <lineage>
        <taxon>Bacteria</taxon>
        <taxon>Pseudomonadati</taxon>
        <taxon>Bdellovibrionota</taxon>
        <taxon>Bacteriovoracia</taxon>
        <taxon>Bacteriovoracales</taxon>
        <taxon>Halobacteriovoraceae</taxon>
        <taxon>Halobacteriovorax</taxon>
    </lineage>
</organism>
<feature type="transmembrane region" description="Helical" evidence="9">
    <location>
        <begin position="103"/>
        <end position="123"/>
    </location>
</feature>
<proteinExistence type="inferred from homology"/>
<evidence type="ECO:0000256" key="5">
    <source>
        <dbReference type="ARBA" id="ARBA00022989"/>
    </source>
</evidence>
<dbReference type="InterPro" id="IPR006369">
    <property type="entry name" value="Protohaem_IX_farnesylTrfase"/>
</dbReference>
<comment type="caution">
    <text evidence="9">Lacks conserved residue(s) required for the propagation of feature annotation.</text>
</comment>
<feature type="transmembrane region" description="Helical" evidence="9">
    <location>
        <begin position="76"/>
        <end position="97"/>
    </location>
</feature>
<dbReference type="HAMAP" id="MF_00154">
    <property type="entry name" value="CyoE_CtaB"/>
    <property type="match status" value="1"/>
</dbReference>
<feature type="transmembrane region" description="Helical" evidence="9">
    <location>
        <begin position="457"/>
        <end position="481"/>
    </location>
</feature>
<comment type="caution">
    <text evidence="10">The sequence shown here is derived from an EMBL/GenBank/DDBJ whole genome shotgun (WGS) entry which is preliminary data.</text>
</comment>
<comment type="miscellaneous">
    <text evidence="9">Carbon 2 of the heme B porphyrin ring is defined according to the Fischer nomenclature.</text>
</comment>